<evidence type="ECO:0000256" key="1">
    <source>
        <dbReference type="ARBA" id="ARBA00022737"/>
    </source>
</evidence>
<dbReference type="GO" id="GO:0005509">
    <property type="term" value="F:calcium ion binding"/>
    <property type="evidence" value="ECO:0007669"/>
    <property type="project" value="InterPro"/>
</dbReference>
<dbReference type="InterPro" id="IPR011992">
    <property type="entry name" value="EF-hand-dom_pair"/>
</dbReference>
<dbReference type="SUPFAM" id="SSF47473">
    <property type="entry name" value="EF-hand"/>
    <property type="match status" value="1"/>
</dbReference>
<accession>A0AAU9IQA0</accession>
<comment type="caution">
    <text evidence="3">The sequence shown here is derived from an EMBL/GenBank/DDBJ whole genome shotgun (WGS) entry which is preliminary data.</text>
</comment>
<sequence length="166" mass="19288">MGEEPVLDFSHFHINPNDVQEAMKSFRWFHSRRTGLLKREDVPKAYESLGLKLSQQEINAMIDKIKKPGEGEEARPDLSLPEYLNITLQKIHQMNMQDDLMALFHLYDLDRKGFLSREEIQFLALKLLSDLGLNSDLVNKLVDRSDRNSEGLVDYKTFVILLVQEL</sequence>
<organism evidence="3 4">
    <name type="scientific">Blepharisma stoltei</name>
    <dbReference type="NCBI Taxonomy" id="1481888"/>
    <lineage>
        <taxon>Eukaryota</taxon>
        <taxon>Sar</taxon>
        <taxon>Alveolata</taxon>
        <taxon>Ciliophora</taxon>
        <taxon>Postciliodesmatophora</taxon>
        <taxon>Heterotrichea</taxon>
        <taxon>Heterotrichida</taxon>
        <taxon>Blepharismidae</taxon>
        <taxon>Blepharisma</taxon>
    </lineage>
</organism>
<evidence type="ECO:0000313" key="4">
    <source>
        <dbReference type="Proteomes" id="UP001162131"/>
    </source>
</evidence>
<dbReference type="Gene3D" id="1.10.238.10">
    <property type="entry name" value="EF-hand"/>
    <property type="match status" value="1"/>
</dbReference>
<dbReference type="Proteomes" id="UP001162131">
    <property type="component" value="Unassembled WGS sequence"/>
</dbReference>
<dbReference type="PROSITE" id="PS50222">
    <property type="entry name" value="EF_HAND_2"/>
    <property type="match status" value="1"/>
</dbReference>
<gene>
    <name evidence="3" type="ORF">BSTOLATCC_MIC3951</name>
</gene>
<dbReference type="InterPro" id="IPR050403">
    <property type="entry name" value="Myosin_RLC"/>
</dbReference>
<evidence type="ECO:0000259" key="2">
    <source>
        <dbReference type="PROSITE" id="PS50222"/>
    </source>
</evidence>
<dbReference type="AlphaFoldDB" id="A0AAU9IQA0"/>
<keyword evidence="4" id="KW-1185">Reference proteome</keyword>
<dbReference type="PANTHER" id="PTHR23049">
    <property type="entry name" value="MYOSIN REGULATORY LIGHT CHAIN 2"/>
    <property type="match status" value="1"/>
</dbReference>
<proteinExistence type="predicted"/>
<reference evidence="3" key="1">
    <citation type="submission" date="2021-09" db="EMBL/GenBank/DDBJ databases">
        <authorList>
            <consortium name="AG Swart"/>
            <person name="Singh M."/>
            <person name="Singh A."/>
            <person name="Seah K."/>
            <person name="Emmerich C."/>
        </authorList>
    </citation>
    <scope>NUCLEOTIDE SEQUENCE</scope>
    <source>
        <strain evidence="3">ATCC30299</strain>
    </source>
</reference>
<feature type="domain" description="EF-hand" evidence="2">
    <location>
        <begin position="95"/>
        <end position="130"/>
    </location>
</feature>
<dbReference type="EMBL" id="CAJZBQ010000004">
    <property type="protein sequence ID" value="CAG9311665.1"/>
    <property type="molecule type" value="Genomic_DNA"/>
</dbReference>
<dbReference type="InterPro" id="IPR002048">
    <property type="entry name" value="EF_hand_dom"/>
</dbReference>
<keyword evidence="1" id="KW-0677">Repeat</keyword>
<evidence type="ECO:0000313" key="3">
    <source>
        <dbReference type="EMBL" id="CAG9311665.1"/>
    </source>
</evidence>
<name>A0AAU9IQA0_9CILI</name>
<protein>
    <recommendedName>
        <fullName evidence="2">EF-hand domain-containing protein</fullName>
    </recommendedName>
</protein>